<reference evidence="1 2" key="1">
    <citation type="submission" date="2017-04" db="EMBL/GenBank/DDBJ databases">
        <authorList>
            <person name="Afonso C.L."/>
            <person name="Miller P.J."/>
            <person name="Scott M.A."/>
            <person name="Spackman E."/>
            <person name="Goraichik I."/>
            <person name="Dimitrov K.M."/>
            <person name="Suarez D.L."/>
            <person name="Swayne D.E."/>
        </authorList>
    </citation>
    <scope>NUCLEOTIDE SEQUENCE [LARGE SCALE GENOMIC DNA]</scope>
    <source>
        <strain evidence="1 2">DSM 11622</strain>
    </source>
</reference>
<name>A0A1W1W5B0_9BACT</name>
<evidence type="ECO:0000313" key="1">
    <source>
        <dbReference type="EMBL" id="SMC00723.1"/>
    </source>
</evidence>
<sequence>MSFVNAQTGTPGPRKSTTLLSKSTRVLFLSFSKNPHITPITLSDFSAIAA</sequence>
<dbReference type="EMBL" id="FWWW01000123">
    <property type="protein sequence ID" value="SMC00723.1"/>
    <property type="molecule type" value="Genomic_DNA"/>
</dbReference>
<dbReference type="AlphaFoldDB" id="A0A1W1W5B0"/>
<dbReference type="Proteomes" id="UP000192266">
    <property type="component" value="Unassembled WGS sequence"/>
</dbReference>
<organism evidence="1 2">
    <name type="scientific">Hymenobacter roseosalivarius DSM 11622</name>
    <dbReference type="NCBI Taxonomy" id="645990"/>
    <lineage>
        <taxon>Bacteria</taxon>
        <taxon>Pseudomonadati</taxon>
        <taxon>Bacteroidota</taxon>
        <taxon>Cytophagia</taxon>
        <taxon>Cytophagales</taxon>
        <taxon>Hymenobacteraceae</taxon>
        <taxon>Hymenobacter</taxon>
    </lineage>
</organism>
<keyword evidence="2" id="KW-1185">Reference proteome</keyword>
<accession>A0A1W1W5B0</accession>
<protein>
    <submittedName>
        <fullName evidence="1">Uncharacterized protein</fullName>
    </submittedName>
</protein>
<gene>
    <name evidence="1" type="ORF">SAMN00120144_4310</name>
</gene>
<proteinExistence type="predicted"/>
<evidence type="ECO:0000313" key="2">
    <source>
        <dbReference type="Proteomes" id="UP000192266"/>
    </source>
</evidence>